<protein>
    <submittedName>
        <fullName evidence="1">Uncharacterized protein</fullName>
    </submittedName>
</protein>
<comment type="caution">
    <text evidence="1">The sequence shown here is derived from an EMBL/GenBank/DDBJ whole genome shotgun (WGS) entry which is preliminary data.</text>
</comment>
<dbReference type="AlphaFoldDB" id="A0AAP4NI17"/>
<organism evidence="1">
    <name type="scientific">Xanthomonas arboricola pv. pruni</name>
    <dbReference type="NCBI Taxonomy" id="69929"/>
    <lineage>
        <taxon>Bacteria</taxon>
        <taxon>Pseudomonadati</taxon>
        <taxon>Pseudomonadota</taxon>
        <taxon>Gammaproteobacteria</taxon>
        <taxon>Lysobacterales</taxon>
        <taxon>Lysobacteraceae</taxon>
        <taxon>Xanthomonas</taxon>
    </lineage>
</organism>
<evidence type="ECO:0000313" key="1">
    <source>
        <dbReference type="EMBL" id="MDN0288972.1"/>
    </source>
</evidence>
<accession>A0AAP4NI17</accession>
<proteinExistence type="predicted"/>
<reference evidence="1" key="1">
    <citation type="submission" date="2023-06" db="EMBL/GenBank/DDBJ databases">
        <title>Genome sequences of Xanthomonas arboricola from Serbia and Montenegro.</title>
        <authorList>
            <person name="Ilicic R."/>
            <person name="Jelusic A."/>
            <person name="Harrison J."/>
            <person name="Greer S."/>
            <person name="Grant M."/>
            <person name="Vicente J."/>
            <person name="Popovic Milovanovic T."/>
            <person name="Studholme D.J."/>
        </authorList>
    </citation>
    <scope>NUCLEOTIDE SEQUENCE</scope>
    <source>
        <strain evidence="1">Xp320</strain>
    </source>
</reference>
<dbReference type="EMBL" id="JASVYU010000044">
    <property type="protein sequence ID" value="MDN0288972.1"/>
    <property type="molecule type" value="Genomic_DNA"/>
</dbReference>
<dbReference type="RefSeq" id="WP_039510462.1">
    <property type="nucleotide sequence ID" value="NZ_CP076628.1"/>
</dbReference>
<name>A0AAP4NI17_9XANT</name>
<sequence length="193" mass="21971">MNIEFEAQLLKQLGFTIEPDNLADPSVEDDRGWLVSHASWEMGRQCESRSDIALWLYSLGVSLYPQYLAVLRFREILSGADEEVIEGLRLWGAGNRVSGAAETVVDEVLRLSRQDVALAPDIWRHLALEMLLPHMQPEYLSTGMHLGLEFEAFMRLRLLDGGQPKGLTSSLWKRFRDGIQRLGYRVSGLRQRS</sequence>
<gene>
    <name evidence="1" type="ORF">QSH54_20595</name>
</gene>